<dbReference type="InterPro" id="IPR036890">
    <property type="entry name" value="HATPase_C_sf"/>
</dbReference>
<dbReference type="PANTHER" id="PTHR43711:SF1">
    <property type="entry name" value="HISTIDINE KINASE 1"/>
    <property type="match status" value="1"/>
</dbReference>
<dbReference type="InterPro" id="IPR003594">
    <property type="entry name" value="HATPase_dom"/>
</dbReference>
<keyword evidence="5" id="KW-0902">Two-component regulatory system</keyword>
<feature type="region of interest" description="Disordered" evidence="6">
    <location>
        <begin position="1"/>
        <end position="59"/>
    </location>
</feature>
<evidence type="ECO:0000256" key="5">
    <source>
        <dbReference type="ARBA" id="ARBA00023012"/>
    </source>
</evidence>
<dbReference type="InterPro" id="IPR050736">
    <property type="entry name" value="Sensor_HK_Regulatory"/>
</dbReference>
<comment type="caution">
    <text evidence="8">The sequence shown here is derived from an EMBL/GenBank/DDBJ whole genome shotgun (WGS) entry which is preliminary data.</text>
</comment>
<comment type="catalytic activity">
    <reaction evidence="1">
        <text>ATP + protein L-histidine = ADP + protein N-phospho-L-histidine.</text>
        <dbReference type="EC" id="2.7.13.3"/>
    </reaction>
</comment>
<evidence type="ECO:0000313" key="9">
    <source>
        <dbReference type="Proteomes" id="UP000320212"/>
    </source>
</evidence>
<evidence type="ECO:0000256" key="6">
    <source>
        <dbReference type="SAM" id="MobiDB-lite"/>
    </source>
</evidence>
<dbReference type="PANTHER" id="PTHR43711">
    <property type="entry name" value="TWO-COMPONENT HISTIDINE KINASE"/>
    <property type="match status" value="1"/>
</dbReference>
<evidence type="ECO:0000256" key="1">
    <source>
        <dbReference type="ARBA" id="ARBA00000085"/>
    </source>
</evidence>
<protein>
    <recommendedName>
        <fullName evidence="2">histidine kinase</fullName>
        <ecNumber evidence="2">2.7.13.3</ecNumber>
    </recommendedName>
</protein>
<dbReference type="PRINTS" id="PR00344">
    <property type="entry name" value="BCTRLSENSOR"/>
</dbReference>
<dbReference type="EC" id="2.7.13.3" evidence="2"/>
<dbReference type="GO" id="GO:0000160">
    <property type="term" value="P:phosphorelay signal transduction system"/>
    <property type="evidence" value="ECO:0007669"/>
    <property type="project" value="UniProtKB-KW"/>
</dbReference>
<feature type="compositionally biased region" description="Basic and acidic residues" evidence="6">
    <location>
        <begin position="1"/>
        <end position="24"/>
    </location>
</feature>
<accession>A0A558FT09</accession>
<feature type="non-terminal residue" evidence="8">
    <location>
        <position position="1"/>
    </location>
</feature>
<proteinExistence type="predicted"/>
<gene>
    <name evidence="8" type="ORF">FQA18_18905</name>
</gene>
<dbReference type="AlphaFoldDB" id="A0A558FT09"/>
<feature type="domain" description="Histidine kinase" evidence="7">
    <location>
        <begin position="33"/>
        <end position="96"/>
    </location>
</feature>
<keyword evidence="4 8" id="KW-0418">Kinase</keyword>
<reference evidence="8 9" key="1">
    <citation type="submission" date="2019-07" db="EMBL/GenBank/DDBJ databases">
        <title>Draft genome sequence of Haloferax volcanii SS0101, isolated from salt farm in Samut Sakhon, Thailand.</title>
        <authorList>
            <person name="Wanthongcharoen S."/>
            <person name="Yamprayoonswat W."/>
            <person name="Ruangsuj P."/>
            <person name="Thongpramul N."/>
            <person name="Jumpathong W."/>
            <person name="Sittihan S."/>
            <person name="Kanjanavas P."/>
            <person name="Yasawong M."/>
        </authorList>
    </citation>
    <scope>NUCLEOTIDE SEQUENCE [LARGE SCALE GENOMIC DNA]</scope>
    <source>
        <strain evidence="8 9">SS0101</strain>
    </source>
</reference>
<evidence type="ECO:0000313" key="8">
    <source>
        <dbReference type="EMBL" id="TVT88609.1"/>
    </source>
</evidence>
<dbReference type="InterPro" id="IPR005467">
    <property type="entry name" value="His_kinase_dom"/>
</dbReference>
<evidence type="ECO:0000256" key="4">
    <source>
        <dbReference type="ARBA" id="ARBA00022777"/>
    </source>
</evidence>
<evidence type="ECO:0000256" key="2">
    <source>
        <dbReference type="ARBA" id="ARBA00012438"/>
    </source>
</evidence>
<keyword evidence="3" id="KW-0808">Transferase</keyword>
<dbReference type="Gene3D" id="3.30.565.10">
    <property type="entry name" value="Histidine kinase-like ATPase, C-terminal domain"/>
    <property type="match status" value="1"/>
</dbReference>
<evidence type="ECO:0000259" key="7">
    <source>
        <dbReference type="PROSITE" id="PS50109"/>
    </source>
</evidence>
<dbReference type="Proteomes" id="UP000320212">
    <property type="component" value="Unassembled WGS sequence"/>
</dbReference>
<dbReference type="EMBL" id="VMTR01000292">
    <property type="protein sequence ID" value="TVT88609.1"/>
    <property type="molecule type" value="Genomic_DNA"/>
</dbReference>
<dbReference type="SUPFAM" id="SSF55874">
    <property type="entry name" value="ATPase domain of HSP90 chaperone/DNA topoisomerase II/histidine kinase"/>
    <property type="match status" value="1"/>
</dbReference>
<organism evidence="8 9">
    <name type="scientific">Haloferax volcanii</name>
    <name type="common">Halobacterium volcanii</name>
    <dbReference type="NCBI Taxonomy" id="2246"/>
    <lineage>
        <taxon>Archaea</taxon>
        <taxon>Methanobacteriati</taxon>
        <taxon>Methanobacteriota</taxon>
        <taxon>Stenosarchaea group</taxon>
        <taxon>Halobacteria</taxon>
        <taxon>Halobacteriales</taxon>
        <taxon>Haloferacaceae</taxon>
        <taxon>Haloferax</taxon>
    </lineage>
</organism>
<dbReference type="RefSeq" id="WP_144859813.1">
    <property type="nucleotide sequence ID" value="NZ_VMTR01000292.1"/>
</dbReference>
<dbReference type="Pfam" id="PF02518">
    <property type="entry name" value="HATPase_c"/>
    <property type="match status" value="1"/>
</dbReference>
<dbReference type="GO" id="GO:0004673">
    <property type="term" value="F:protein histidine kinase activity"/>
    <property type="evidence" value="ECO:0007669"/>
    <property type="project" value="UniProtKB-EC"/>
</dbReference>
<evidence type="ECO:0000256" key="3">
    <source>
        <dbReference type="ARBA" id="ARBA00022679"/>
    </source>
</evidence>
<dbReference type="PROSITE" id="PS50109">
    <property type="entry name" value="HIS_KIN"/>
    <property type="match status" value="1"/>
</dbReference>
<name>A0A558FT09_HALVO</name>
<sequence length="96" mass="10063">EHGSTGSRDTPDDALEHDGRDVRVEVGGVDGGFYVEDNGPGIEPERRDEVFEPGETTGEDGIGYGLAIVQSIAEAHGWSAIVTSGTAGGARFEFRA</sequence>
<dbReference type="InterPro" id="IPR004358">
    <property type="entry name" value="Sig_transdc_His_kin-like_C"/>
</dbReference>